<dbReference type="InterPro" id="IPR003798">
    <property type="entry name" value="DNA_recombination_RmuC"/>
</dbReference>
<name>A0A9D1W6U2_9SPHI</name>
<feature type="transmembrane region" description="Helical" evidence="6">
    <location>
        <begin position="6"/>
        <end position="25"/>
    </location>
</feature>
<comment type="caution">
    <text evidence="7">The sequence shown here is derived from an EMBL/GenBank/DDBJ whole genome shotgun (WGS) entry which is preliminary data.</text>
</comment>
<sequence>MNALVIILLVAVVDLGFILISVWNNKRKEREELNRLQLDFRMKEESTARSDHAYKNALEQVNLLQELLQEERSKNKTAEIELNRLSVLLDNEREKLHKQEEFLRVQQEHWKNELEILTNKLLEEESARLTKMNVENLNQLLEPLGERIKGFEEKVEKAYNQEAAERNILKGALERMMKQTHELGQEASNLSKALIGDTKKQGDWGEVVLERVLEQSGLVNGREYRTQVNFTQEGGRRLQPDVIIDLPDSKHLVVDAKVSLTAYTNWVEAEDKSQSQDFAKQHVLSIRSHAKQLASKDYQSLYGISSPDFVLMFMPIESALSLAVKESPQLFSDAWNLGVVIVSPSTLLATLRTIASIWKQENQNRNVLEIAQEAGKLYDKFVGFISDMEQVDQLIQRAADKNQQAMKKLHTGNGNIVRRIENLKSLGARTGKQIDDKFLEP</sequence>
<evidence type="ECO:0000313" key="7">
    <source>
        <dbReference type="EMBL" id="HIX53475.1"/>
    </source>
</evidence>
<comment type="similarity">
    <text evidence="2">Belongs to the RmuC family.</text>
</comment>
<proteinExistence type="inferred from homology"/>
<keyword evidence="6" id="KW-1133">Transmembrane helix</keyword>
<dbReference type="Proteomes" id="UP000824156">
    <property type="component" value="Unassembled WGS sequence"/>
</dbReference>
<dbReference type="PANTHER" id="PTHR30563">
    <property type="entry name" value="DNA RECOMBINATION PROTEIN RMUC"/>
    <property type="match status" value="1"/>
</dbReference>
<dbReference type="EMBL" id="DXEZ01000011">
    <property type="protein sequence ID" value="HIX53475.1"/>
    <property type="molecule type" value="Genomic_DNA"/>
</dbReference>
<feature type="coiled-coil region" evidence="5">
    <location>
        <begin position="26"/>
        <end position="127"/>
    </location>
</feature>
<accession>A0A9D1W6U2</accession>
<keyword evidence="4" id="KW-0233">DNA recombination</keyword>
<keyword evidence="3 5" id="KW-0175">Coiled coil</keyword>
<evidence type="ECO:0000256" key="3">
    <source>
        <dbReference type="ARBA" id="ARBA00023054"/>
    </source>
</evidence>
<evidence type="ECO:0000256" key="5">
    <source>
        <dbReference type="SAM" id="Coils"/>
    </source>
</evidence>
<evidence type="ECO:0000313" key="8">
    <source>
        <dbReference type="Proteomes" id="UP000824156"/>
    </source>
</evidence>
<evidence type="ECO:0000256" key="6">
    <source>
        <dbReference type="SAM" id="Phobius"/>
    </source>
</evidence>
<organism evidence="7 8">
    <name type="scientific">Candidatus Sphingobacterium stercoripullorum</name>
    <dbReference type="NCBI Taxonomy" id="2838759"/>
    <lineage>
        <taxon>Bacteria</taxon>
        <taxon>Pseudomonadati</taxon>
        <taxon>Bacteroidota</taxon>
        <taxon>Sphingobacteriia</taxon>
        <taxon>Sphingobacteriales</taxon>
        <taxon>Sphingobacteriaceae</taxon>
        <taxon>Sphingobacterium</taxon>
    </lineage>
</organism>
<dbReference type="AlphaFoldDB" id="A0A9D1W6U2"/>
<dbReference type="Pfam" id="PF02646">
    <property type="entry name" value="RmuC"/>
    <property type="match status" value="1"/>
</dbReference>
<reference evidence="7" key="1">
    <citation type="journal article" date="2021" name="PeerJ">
        <title>Extensive microbial diversity within the chicken gut microbiome revealed by metagenomics and culture.</title>
        <authorList>
            <person name="Gilroy R."/>
            <person name="Ravi A."/>
            <person name="Getino M."/>
            <person name="Pursley I."/>
            <person name="Horton D.L."/>
            <person name="Alikhan N.F."/>
            <person name="Baker D."/>
            <person name="Gharbi K."/>
            <person name="Hall N."/>
            <person name="Watson M."/>
            <person name="Adriaenssens E.M."/>
            <person name="Foster-Nyarko E."/>
            <person name="Jarju S."/>
            <person name="Secka A."/>
            <person name="Antonio M."/>
            <person name="Oren A."/>
            <person name="Chaudhuri R.R."/>
            <person name="La Ragione R."/>
            <person name="Hildebrand F."/>
            <person name="Pallen M.J."/>
        </authorList>
    </citation>
    <scope>NUCLEOTIDE SEQUENCE</scope>
    <source>
        <strain evidence="7">1719</strain>
    </source>
</reference>
<evidence type="ECO:0000256" key="4">
    <source>
        <dbReference type="ARBA" id="ARBA00023172"/>
    </source>
</evidence>
<dbReference type="PANTHER" id="PTHR30563:SF0">
    <property type="entry name" value="DNA RECOMBINATION PROTEIN RMUC"/>
    <property type="match status" value="1"/>
</dbReference>
<evidence type="ECO:0000256" key="2">
    <source>
        <dbReference type="ARBA" id="ARBA00009840"/>
    </source>
</evidence>
<dbReference type="GO" id="GO:0006310">
    <property type="term" value="P:DNA recombination"/>
    <property type="evidence" value="ECO:0007669"/>
    <property type="project" value="UniProtKB-KW"/>
</dbReference>
<gene>
    <name evidence="7" type="primary">rmuC</name>
    <name evidence="7" type="ORF">H9853_00480</name>
</gene>
<keyword evidence="6" id="KW-0472">Membrane</keyword>
<reference evidence="7" key="2">
    <citation type="submission" date="2021-04" db="EMBL/GenBank/DDBJ databases">
        <authorList>
            <person name="Gilroy R."/>
        </authorList>
    </citation>
    <scope>NUCLEOTIDE SEQUENCE</scope>
    <source>
        <strain evidence="7">1719</strain>
    </source>
</reference>
<protein>
    <submittedName>
        <fullName evidence="7">DNA recombination protein RmuC</fullName>
    </submittedName>
</protein>
<evidence type="ECO:0000256" key="1">
    <source>
        <dbReference type="ARBA" id="ARBA00003416"/>
    </source>
</evidence>
<keyword evidence="6" id="KW-0812">Transmembrane</keyword>
<comment type="function">
    <text evidence="1">Involved in DNA recombination.</text>
</comment>